<evidence type="ECO:0008006" key="3">
    <source>
        <dbReference type="Google" id="ProtNLM"/>
    </source>
</evidence>
<protein>
    <recommendedName>
        <fullName evidence="3">Smr domain-containing protein</fullName>
    </recommendedName>
</protein>
<evidence type="ECO:0000313" key="1">
    <source>
        <dbReference type="EMBL" id="CDW82407.1"/>
    </source>
</evidence>
<organism evidence="1 2">
    <name type="scientific">Stylonychia lemnae</name>
    <name type="common">Ciliate</name>
    <dbReference type="NCBI Taxonomy" id="5949"/>
    <lineage>
        <taxon>Eukaryota</taxon>
        <taxon>Sar</taxon>
        <taxon>Alveolata</taxon>
        <taxon>Ciliophora</taxon>
        <taxon>Intramacronucleata</taxon>
        <taxon>Spirotrichea</taxon>
        <taxon>Stichotrichia</taxon>
        <taxon>Sporadotrichida</taxon>
        <taxon>Oxytrichidae</taxon>
        <taxon>Stylonychinae</taxon>
        <taxon>Stylonychia</taxon>
    </lineage>
</organism>
<dbReference type="Proteomes" id="UP000039865">
    <property type="component" value="Unassembled WGS sequence"/>
</dbReference>
<dbReference type="AlphaFoldDB" id="A0A078ALY1"/>
<name>A0A078ALY1_STYLE</name>
<evidence type="ECO:0000313" key="2">
    <source>
        <dbReference type="Proteomes" id="UP000039865"/>
    </source>
</evidence>
<dbReference type="SUPFAM" id="SSF160443">
    <property type="entry name" value="SMR domain-like"/>
    <property type="match status" value="1"/>
</dbReference>
<sequence length="203" mass="24586">MFIYDEHRSKQTGNFWTQQLINLFFYENWQSYDDIQIDTLIDDMKQQEKIKSTMGQDIDMNQQFPEESLSDFLDRMQKEVTESYDGVPLSVKIYQACNSEPEFQNYIIDLHYQYYDDAVYFFQKYYRQILMKLHKEELKSNDLQGGYVVKLICGYGNGRKNQNHNGLKEKFLEYLSINYYDFVYLVDHGTFLIRAQHWFDKQC</sequence>
<proteinExistence type="predicted"/>
<dbReference type="Gene3D" id="3.30.1370.110">
    <property type="match status" value="1"/>
</dbReference>
<gene>
    <name evidence="1" type="primary">Contig1019.g1109</name>
    <name evidence="1" type="ORF">STYLEM_11439</name>
</gene>
<accession>A0A078ALY1</accession>
<dbReference type="InParanoid" id="A0A078ALY1"/>
<dbReference type="InterPro" id="IPR036063">
    <property type="entry name" value="Smr_dom_sf"/>
</dbReference>
<keyword evidence="2" id="KW-1185">Reference proteome</keyword>
<dbReference type="EMBL" id="CCKQ01010884">
    <property type="protein sequence ID" value="CDW82407.1"/>
    <property type="molecule type" value="Genomic_DNA"/>
</dbReference>
<reference evidence="1 2" key="1">
    <citation type="submission" date="2014-06" db="EMBL/GenBank/DDBJ databases">
        <authorList>
            <person name="Swart Estienne"/>
        </authorList>
    </citation>
    <scope>NUCLEOTIDE SEQUENCE [LARGE SCALE GENOMIC DNA]</scope>
    <source>
        <strain evidence="1 2">130c</strain>
    </source>
</reference>